<dbReference type="AlphaFoldDB" id="A0A0D1Z4U7"/>
<reference evidence="2 3" key="1">
    <citation type="submission" date="2015-01" db="EMBL/GenBank/DDBJ databases">
        <title>The Genome Sequence of Cladophialophora immunda CBS83496.</title>
        <authorList>
            <consortium name="The Broad Institute Genomics Platform"/>
            <person name="Cuomo C."/>
            <person name="de Hoog S."/>
            <person name="Gorbushina A."/>
            <person name="Stielow B."/>
            <person name="Teixiera M."/>
            <person name="Abouelleil A."/>
            <person name="Chapman S.B."/>
            <person name="Priest M."/>
            <person name="Young S.K."/>
            <person name="Wortman J."/>
            <person name="Nusbaum C."/>
            <person name="Birren B."/>
        </authorList>
    </citation>
    <scope>NUCLEOTIDE SEQUENCE [LARGE SCALE GENOMIC DNA]</scope>
    <source>
        <strain evidence="2 3">CBS 83496</strain>
    </source>
</reference>
<dbReference type="HOGENOM" id="CLU_103066_0_0_1"/>
<dbReference type="Proteomes" id="UP000054466">
    <property type="component" value="Unassembled WGS sequence"/>
</dbReference>
<dbReference type="RefSeq" id="XP_016242842.1">
    <property type="nucleotide sequence ID" value="XM_016398280.1"/>
</dbReference>
<dbReference type="InterPro" id="IPR014710">
    <property type="entry name" value="RmlC-like_jellyroll"/>
</dbReference>
<sequence length="158" mass="17464">MDTPSVPANFVPAKGGDVINLGRGVLCRIMEDGSRTDNRIGSAEFTIPGNSQGPPPHWHEMHDETFLVTAGTIRFHLKDGKHIDAKTGDYVTIPPRSPHSFSNPFDEEAKFFNAFTPAHYINYFKMMGQWIQDGVKLEVSHVKTAMAYFATIGVEGAL</sequence>
<dbReference type="STRING" id="569365.A0A0D1Z4U7"/>
<dbReference type="GeneID" id="27350100"/>
<dbReference type="SUPFAM" id="SSF51182">
    <property type="entry name" value="RmlC-like cupins"/>
    <property type="match status" value="1"/>
</dbReference>
<dbReference type="OrthoDB" id="4124983at2759"/>
<protein>
    <recommendedName>
        <fullName evidence="1">Cupin type-2 domain-containing protein</fullName>
    </recommendedName>
</protein>
<dbReference type="PANTHER" id="PTHR36440:SF1">
    <property type="entry name" value="PUTATIVE (AFU_ORTHOLOGUE AFUA_8G07350)-RELATED"/>
    <property type="match status" value="1"/>
</dbReference>
<gene>
    <name evidence="2" type="ORF">PV07_10906</name>
</gene>
<keyword evidence="3" id="KW-1185">Reference proteome</keyword>
<dbReference type="InterPro" id="IPR011051">
    <property type="entry name" value="RmlC_Cupin_sf"/>
</dbReference>
<dbReference type="Gene3D" id="2.60.120.10">
    <property type="entry name" value="Jelly Rolls"/>
    <property type="match status" value="1"/>
</dbReference>
<evidence type="ECO:0000313" key="3">
    <source>
        <dbReference type="Proteomes" id="UP000054466"/>
    </source>
</evidence>
<proteinExistence type="predicted"/>
<dbReference type="VEuPathDB" id="FungiDB:PV07_10906"/>
<evidence type="ECO:0000259" key="1">
    <source>
        <dbReference type="Pfam" id="PF07883"/>
    </source>
</evidence>
<name>A0A0D1Z4U7_9EURO</name>
<dbReference type="PANTHER" id="PTHR36440">
    <property type="entry name" value="PUTATIVE (AFU_ORTHOLOGUE AFUA_8G07350)-RELATED"/>
    <property type="match status" value="1"/>
</dbReference>
<accession>A0A0D1Z4U7</accession>
<dbReference type="InterPro" id="IPR013096">
    <property type="entry name" value="Cupin_2"/>
</dbReference>
<dbReference type="EMBL" id="KN847046">
    <property type="protein sequence ID" value="KIW22626.1"/>
    <property type="molecule type" value="Genomic_DNA"/>
</dbReference>
<dbReference type="InterPro" id="IPR053146">
    <property type="entry name" value="QDO-like"/>
</dbReference>
<evidence type="ECO:0000313" key="2">
    <source>
        <dbReference type="EMBL" id="KIW22626.1"/>
    </source>
</evidence>
<feature type="domain" description="Cupin type-2" evidence="1">
    <location>
        <begin position="45"/>
        <end position="113"/>
    </location>
</feature>
<organism evidence="2 3">
    <name type="scientific">Cladophialophora immunda</name>
    <dbReference type="NCBI Taxonomy" id="569365"/>
    <lineage>
        <taxon>Eukaryota</taxon>
        <taxon>Fungi</taxon>
        <taxon>Dikarya</taxon>
        <taxon>Ascomycota</taxon>
        <taxon>Pezizomycotina</taxon>
        <taxon>Eurotiomycetes</taxon>
        <taxon>Chaetothyriomycetidae</taxon>
        <taxon>Chaetothyriales</taxon>
        <taxon>Herpotrichiellaceae</taxon>
        <taxon>Cladophialophora</taxon>
    </lineage>
</organism>
<dbReference type="Pfam" id="PF07883">
    <property type="entry name" value="Cupin_2"/>
    <property type="match status" value="1"/>
</dbReference>